<evidence type="ECO:0000313" key="2">
    <source>
        <dbReference type="Proteomes" id="UP000814176"/>
    </source>
</evidence>
<accession>A0ABQ8KUF5</accession>
<dbReference type="EMBL" id="JADCUA010000002">
    <property type="protein sequence ID" value="KAH9842441.1"/>
    <property type="molecule type" value="Genomic_DNA"/>
</dbReference>
<evidence type="ECO:0000313" key="1">
    <source>
        <dbReference type="EMBL" id="KAH9842441.1"/>
    </source>
</evidence>
<protein>
    <recommendedName>
        <fullName evidence="3">BTB domain-containing protein</fullName>
    </recommendedName>
</protein>
<dbReference type="RefSeq" id="XP_047783488.1">
    <property type="nucleotide sequence ID" value="XM_047926886.1"/>
</dbReference>
<dbReference type="Proteomes" id="UP000814176">
    <property type="component" value="Unassembled WGS sequence"/>
</dbReference>
<keyword evidence="2" id="KW-1185">Reference proteome</keyword>
<proteinExistence type="predicted"/>
<dbReference type="GeneID" id="72007618"/>
<sequence>MDYFDFDMDLPEEWLTDDSDDAEGKAVMEILVGTPAESPDEDDSSSHVTVSVSYAFHPYTSFDDLAPDLVFVSKDQVFFYVHCQKVLAASDNGFAMLLPSSFELSLGDQPAIVVVPEPADVLNILLHAIYGLSALEYRPSFEIVSTTLDALPRYGLAEKRFASAGTPLYDLVVACAPLHPIDTYALAATHDLADAATATSAHLLAFQLATLSDEISTRIGAVYLRKLFFLHLGRIEALKHLLLQPPNTHTETLECSATQQRSLTRAWALAIAHVMWDAEPNLSTHLLQAALLPLHKELTCPKCQLALRDRIARLTIDWASVKRTI</sequence>
<evidence type="ECO:0008006" key="3">
    <source>
        <dbReference type="Google" id="ProtNLM"/>
    </source>
</evidence>
<reference evidence="1 2" key="1">
    <citation type="journal article" date="2021" name="Environ. Microbiol.">
        <title>Gene family expansions and transcriptome signatures uncover fungal adaptations to wood decay.</title>
        <authorList>
            <person name="Hage H."/>
            <person name="Miyauchi S."/>
            <person name="Viragh M."/>
            <person name="Drula E."/>
            <person name="Min B."/>
            <person name="Chaduli D."/>
            <person name="Navarro D."/>
            <person name="Favel A."/>
            <person name="Norest M."/>
            <person name="Lesage-Meessen L."/>
            <person name="Balint B."/>
            <person name="Merenyi Z."/>
            <person name="de Eugenio L."/>
            <person name="Morin E."/>
            <person name="Martinez A.T."/>
            <person name="Baldrian P."/>
            <person name="Stursova M."/>
            <person name="Martinez M.J."/>
            <person name="Novotny C."/>
            <person name="Magnuson J.K."/>
            <person name="Spatafora J.W."/>
            <person name="Maurice S."/>
            <person name="Pangilinan J."/>
            <person name="Andreopoulos W."/>
            <person name="LaButti K."/>
            <person name="Hundley H."/>
            <person name="Na H."/>
            <person name="Kuo A."/>
            <person name="Barry K."/>
            <person name="Lipzen A."/>
            <person name="Henrissat B."/>
            <person name="Riley R."/>
            <person name="Ahrendt S."/>
            <person name="Nagy L.G."/>
            <person name="Grigoriev I.V."/>
            <person name="Martin F."/>
            <person name="Rosso M.N."/>
        </authorList>
    </citation>
    <scope>NUCLEOTIDE SEQUENCE [LARGE SCALE GENOMIC DNA]</scope>
    <source>
        <strain evidence="1 2">CIRM-BRFM 1785</strain>
    </source>
</reference>
<gene>
    <name evidence="1" type="ORF">C8Q71DRAFT_853000</name>
</gene>
<name>A0ABQ8KUF5_9APHY</name>
<comment type="caution">
    <text evidence="1">The sequence shown here is derived from an EMBL/GenBank/DDBJ whole genome shotgun (WGS) entry which is preliminary data.</text>
</comment>
<organism evidence="1 2">
    <name type="scientific">Rhodofomes roseus</name>
    <dbReference type="NCBI Taxonomy" id="34475"/>
    <lineage>
        <taxon>Eukaryota</taxon>
        <taxon>Fungi</taxon>
        <taxon>Dikarya</taxon>
        <taxon>Basidiomycota</taxon>
        <taxon>Agaricomycotina</taxon>
        <taxon>Agaricomycetes</taxon>
        <taxon>Polyporales</taxon>
        <taxon>Rhodofomes</taxon>
    </lineage>
</organism>